<dbReference type="Proteomes" id="UP000176501">
    <property type="component" value="Unassembled WGS sequence"/>
</dbReference>
<name>A0A1F7W7G9_9BACT</name>
<accession>A0A1F7W7G9</accession>
<dbReference type="AlphaFoldDB" id="A0A1F7W7G9"/>
<evidence type="ECO:0000313" key="1">
    <source>
        <dbReference type="EMBL" id="OGL98743.1"/>
    </source>
</evidence>
<sequence>MYIRLSLFDRFKASAWAVLAPVFPYVRDALLRLGIIRHNIRQNFLIGYLAPGRSVQGLIEHLKTHHGFCDHRIAWVDSDEIIGLRKLANFHFQYHLRVFMDREIRVHFEYTPESRPFDHLAEACFEDRREEFLRFLEDWIVVAFGKEKDPQSS</sequence>
<gene>
    <name evidence="1" type="ORF">A2304_01005</name>
</gene>
<protein>
    <submittedName>
        <fullName evidence="1">Uncharacterized protein</fullName>
    </submittedName>
</protein>
<reference evidence="1 2" key="1">
    <citation type="journal article" date="2016" name="Nat. Commun.">
        <title>Thousands of microbial genomes shed light on interconnected biogeochemical processes in an aquifer system.</title>
        <authorList>
            <person name="Anantharaman K."/>
            <person name="Brown C.T."/>
            <person name="Hug L.A."/>
            <person name="Sharon I."/>
            <person name="Castelle C.J."/>
            <person name="Probst A.J."/>
            <person name="Thomas B.C."/>
            <person name="Singh A."/>
            <person name="Wilkins M.J."/>
            <person name="Karaoz U."/>
            <person name="Brodie E.L."/>
            <person name="Williams K.H."/>
            <person name="Hubbard S.S."/>
            <person name="Banfield J.F."/>
        </authorList>
    </citation>
    <scope>NUCLEOTIDE SEQUENCE [LARGE SCALE GENOMIC DNA]</scope>
</reference>
<proteinExistence type="predicted"/>
<organism evidence="1 2">
    <name type="scientific">Candidatus Uhrbacteria bacterium RIFOXYB2_FULL_57_15</name>
    <dbReference type="NCBI Taxonomy" id="1802422"/>
    <lineage>
        <taxon>Bacteria</taxon>
        <taxon>Candidatus Uhriibacteriota</taxon>
    </lineage>
</organism>
<dbReference type="EMBL" id="MGFE01000016">
    <property type="protein sequence ID" value="OGL98743.1"/>
    <property type="molecule type" value="Genomic_DNA"/>
</dbReference>
<comment type="caution">
    <text evidence="1">The sequence shown here is derived from an EMBL/GenBank/DDBJ whole genome shotgun (WGS) entry which is preliminary data.</text>
</comment>
<evidence type="ECO:0000313" key="2">
    <source>
        <dbReference type="Proteomes" id="UP000176501"/>
    </source>
</evidence>